<dbReference type="Gene3D" id="3.20.20.190">
    <property type="entry name" value="Phosphatidylinositol (PI) phosphodiesterase"/>
    <property type="match status" value="1"/>
</dbReference>
<feature type="compositionally biased region" description="Low complexity" evidence="1">
    <location>
        <begin position="69"/>
        <end position="82"/>
    </location>
</feature>
<dbReference type="AlphaFoldDB" id="A0A2I2FH13"/>
<evidence type="ECO:0000313" key="4">
    <source>
        <dbReference type="Proteomes" id="UP000234585"/>
    </source>
</evidence>
<dbReference type="SUPFAM" id="SSF51695">
    <property type="entry name" value="PLC-like phosphodiesterases"/>
    <property type="match status" value="1"/>
</dbReference>
<evidence type="ECO:0000256" key="2">
    <source>
        <dbReference type="SAM" id="SignalP"/>
    </source>
</evidence>
<dbReference type="Proteomes" id="UP000234585">
    <property type="component" value="Unassembled WGS sequence"/>
</dbReference>
<organism evidence="3 4">
    <name type="scientific">Aspergillus candidus</name>
    <dbReference type="NCBI Taxonomy" id="41067"/>
    <lineage>
        <taxon>Eukaryota</taxon>
        <taxon>Fungi</taxon>
        <taxon>Dikarya</taxon>
        <taxon>Ascomycota</taxon>
        <taxon>Pezizomycotina</taxon>
        <taxon>Eurotiomycetes</taxon>
        <taxon>Eurotiomycetidae</taxon>
        <taxon>Eurotiales</taxon>
        <taxon>Aspergillaceae</taxon>
        <taxon>Aspergillus</taxon>
        <taxon>Aspergillus subgen. Circumdati</taxon>
    </lineage>
</organism>
<dbReference type="PANTHER" id="PTHR13593">
    <property type="match status" value="1"/>
</dbReference>
<dbReference type="EMBL" id="KZ559127">
    <property type="protein sequence ID" value="PLB39921.1"/>
    <property type="molecule type" value="Genomic_DNA"/>
</dbReference>
<keyword evidence="2" id="KW-0732">Signal</keyword>
<dbReference type="InterPro" id="IPR017946">
    <property type="entry name" value="PLC-like_Pdiesterase_TIM-brl"/>
</dbReference>
<dbReference type="STRING" id="41067.A0A2I2FH13"/>
<gene>
    <name evidence="3" type="ORF">BDW47DRAFT_9758</name>
</gene>
<dbReference type="RefSeq" id="XP_024673933.1">
    <property type="nucleotide sequence ID" value="XM_024820450.1"/>
</dbReference>
<dbReference type="OrthoDB" id="7984201at2759"/>
<feature type="chain" id="PRO_5014146209" evidence="2">
    <location>
        <begin position="22"/>
        <end position="457"/>
    </location>
</feature>
<name>A0A2I2FH13_ASPCN</name>
<evidence type="ECO:0000313" key="3">
    <source>
        <dbReference type="EMBL" id="PLB39921.1"/>
    </source>
</evidence>
<dbReference type="GeneID" id="36527610"/>
<feature type="region of interest" description="Disordered" evidence="1">
    <location>
        <begin position="56"/>
        <end position="83"/>
    </location>
</feature>
<sequence>MRLDGLLVRCLAFAVVGVLCADETTEETKDFTPSIISTGEASVPTGPYISYQTTSTLDDDINDNHPDATSTTTGSLLPTGTPGNASMSVVSTNSDSMTVLEGGHHTTTLVNGTATSSSTPTPSSSPVVNTQPCNGYVEFCDRAYSNITNIVAHNSPFVRPGNIASNQALDLEDQLSDGIRTIQFQTHLINGTLYLCHTNCDLLNVGTLEDYLARVNRWMRRNPYEVITIFMGNFDLVNPANFTGPIERSGLMDLVWTPPKVPMGLDDWPTLASMILSNKRAIFTLDYGTNQTAFPWLMDQFSQVWETPFSPTHEDFPCTVQRPPGLPPKEIANRMYMANHNLNLRVDLGLTDAEILVPNMAYLVDTNGVSGYGSLGSMAENCTGKWGRPPNFLLVDYYNYGKPNGSVFEVAAQMNNVTYKGNCCGKSSDATTSVPQGLGLGSLMLVGGFAHLLTLVF</sequence>
<dbReference type="GO" id="GO:0006629">
    <property type="term" value="P:lipid metabolic process"/>
    <property type="evidence" value="ECO:0007669"/>
    <property type="project" value="InterPro"/>
</dbReference>
<dbReference type="InterPro" id="IPR051057">
    <property type="entry name" value="PI-PLC_domain"/>
</dbReference>
<keyword evidence="4" id="KW-1185">Reference proteome</keyword>
<accession>A0A2I2FH13</accession>
<feature type="signal peptide" evidence="2">
    <location>
        <begin position="1"/>
        <end position="21"/>
    </location>
</feature>
<dbReference type="GO" id="GO:0008081">
    <property type="term" value="F:phosphoric diester hydrolase activity"/>
    <property type="evidence" value="ECO:0007669"/>
    <property type="project" value="InterPro"/>
</dbReference>
<proteinExistence type="predicted"/>
<dbReference type="Pfam" id="PF26146">
    <property type="entry name" value="PI-PLC_X"/>
    <property type="match status" value="1"/>
</dbReference>
<reference evidence="3 4" key="1">
    <citation type="submission" date="2017-12" db="EMBL/GenBank/DDBJ databases">
        <authorList>
            <consortium name="DOE Joint Genome Institute"/>
            <person name="Haridas S."/>
            <person name="Kjaerbolling I."/>
            <person name="Vesth T.C."/>
            <person name="Frisvad J.C."/>
            <person name="Nybo J.L."/>
            <person name="Theobald S."/>
            <person name="Kuo A."/>
            <person name="Bowyer P."/>
            <person name="Matsuda Y."/>
            <person name="Mondo S."/>
            <person name="Lyhne E.K."/>
            <person name="Kogle M.E."/>
            <person name="Clum A."/>
            <person name="Lipzen A."/>
            <person name="Salamov A."/>
            <person name="Ngan C.Y."/>
            <person name="Daum C."/>
            <person name="Chiniquy J."/>
            <person name="Barry K."/>
            <person name="LaButti K."/>
            <person name="Simmons B.A."/>
            <person name="Magnuson J.K."/>
            <person name="Mortensen U.H."/>
            <person name="Larsen T.O."/>
            <person name="Grigoriev I.V."/>
            <person name="Baker S.E."/>
            <person name="Andersen M.R."/>
            <person name="Nordberg H.P."/>
            <person name="Cantor M.N."/>
            <person name="Hua S.X."/>
        </authorList>
    </citation>
    <scope>NUCLEOTIDE SEQUENCE [LARGE SCALE GENOMIC DNA]</scope>
    <source>
        <strain evidence="3 4">CBS 102.13</strain>
    </source>
</reference>
<dbReference type="PANTHER" id="PTHR13593:SF140">
    <property type="entry name" value="PLC-LIKE PHOSPHODIESTERASE"/>
    <property type="match status" value="1"/>
</dbReference>
<evidence type="ECO:0000256" key="1">
    <source>
        <dbReference type="SAM" id="MobiDB-lite"/>
    </source>
</evidence>
<protein>
    <submittedName>
        <fullName evidence="3">PLC-like phosphodiesterase</fullName>
    </submittedName>
</protein>